<dbReference type="InterPro" id="IPR036263">
    <property type="entry name" value="Chorismate_II_sf"/>
</dbReference>
<dbReference type="Pfam" id="PF01817">
    <property type="entry name" value="CM_2"/>
    <property type="match status" value="1"/>
</dbReference>
<comment type="pathway">
    <text evidence="1">Metabolic intermediate biosynthesis; prephenate biosynthesis; prephenate from chorismate: step 1/1.</text>
</comment>
<dbReference type="GO" id="GO:0004106">
    <property type="term" value="F:chorismate mutase activity"/>
    <property type="evidence" value="ECO:0007669"/>
    <property type="project" value="UniProtKB-EC"/>
</dbReference>
<feature type="signal peptide" evidence="5">
    <location>
        <begin position="1"/>
        <end position="22"/>
    </location>
</feature>
<reference evidence="7 8" key="1">
    <citation type="submission" date="2016-11" db="EMBL/GenBank/DDBJ databases">
        <authorList>
            <person name="Jaros S."/>
            <person name="Januszkiewicz K."/>
            <person name="Wedrychowicz H."/>
        </authorList>
    </citation>
    <scope>NUCLEOTIDE SEQUENCE [LARGE SCALE GENOMIC DNA]</scope>
    <source>
        <strain evidence="7 8">CGMCC 4.5723</strain>
    </source>
</reference>
<sequence length="192" mass="19613">MRVLAAAVASALVLACATAASARTGPPVSPALAPVVELSADRLATAELIAAAKWHSGEPVEAPEREAQVLAQAERSARLLGGDPAFALAFMRDQIEANKVIQRGRHADWYAHPERRPRRAPDLAGARADLDRLTPALVGALADAGPGAPGCEAELAGAAHRVAAERGLDGSGRTALAVSLASVCAGWAQPAT</sequence>
<evidence type="ECO:0000256" key="3">
    <source>
        <dbReference type="ARBA" id="ARBA00022729"/>
    </source>
</evidence>
<dbReference type="InterPro" id="IPR002701">
    <property type="entry name" value="CM_II_prokaryot"/>
</dbReference>
<dbReference type="STRING" id="758803.SAMN05421803_10410"/>
<evidence type="ECO:0000256" key="1">
    <source>
        <dbReference type="ARBA" id="ARBA00004817"/>
    </source>
</evidence>
<dbReference type="GO" id="GO:0046417">
    <property type="term" value="P:chorismate metabolic process"/>
    <property type="evidence" value="ECO:0007669"/>
    <property type="project" value="InterPro"/>
</dbReference>
<dbReference type="InterPro" id="IPR008240">
    <property type="entry name" value="Chorismate_mutase_periplasmic"/>
</dbReference>
<proteinExistence type="predicted"/>
<evidence type="ECO:0000256" key="5">
    <source>
        <dbReference type="SAM" id="SignalP"/>
    </source>
</evidence>
<dbReference type="GO" id="GO:0009697">
    <property type="term" value="P:salicylic acid biosynthetic process"/>
    <property type="evidence" value="ECO:0007669"/>
    <property type="project" value="TreeGrafter"/>
</dbReference>
<dbReference type="SUPFAM" id="SSF48600">
    <property type="entry name" value="Chorismate mutase II"/>
    <property type="match status" value="1"/>
</dbReference>
<dbReference type="PROSITE" id="PS51168">
    <property type="entry name" value="CHORISMATE_MUT_2"/>
    <property type="match status" value="1"/>
</dbReference>
<dbReference type="PANTHER" id="PTHR38041:SF2">
    <property type="entry name" value="SECRETED CHORISMATE MUTASE"/>
    <property type="match status" value="1"/>
</dbReference>
<dbReference type="NCBIfam" id="TIGR01806">
    <property type="entry name" value="CM_mono2"/>
    <property type="match status" value="1"/>
</dbReference>
<dbReference type="EC" id="5.4.99.5" evidence="2"/>
<dbReference type="UniPathway" id="UPA00120">
    <property type="reaction ID" value="UER00203"/>
</dbReference>
<protein>
    <recommendedName>
        <fullName evidence="2">chorismate mutase</fullName>
        <ecNumber evidence="2">5.4.99.5</ecNumber>
    </recommendedName>
</protein>
<evidence type="ECO:0000256" key="2">
    <source>
        <dbReference type="ARBA" id="ARBA00012404"/>
    </source>
</evidence>
<dbReference type="OrthoDB" id="3825510at2"/>
<dbReference type="InterPro" id="IPR036979">
    <property type="entry name" value="CM_dom_sf"/>
</dbReference>
<dbReference type="AlphaFoldDB" id="A0A1M6H2I6"/>
<evidence type="ECO:0000313" key="8">
    <source>
        <dbReference type="Proteomes" id="UP000184452"/>
    </source>
</evidence>
<keyword evidence="4" id="KW-0413">Isomerase</keyword>
<dbReference type="InterPro" id="IPR051331">
    <property type="entry name" value="Chorismate_mutase-related"/>
</dbReference>
<gene>
    <name evidence="7" type="ORF">SAMN05421803_10410</name>
</gene>
<keyword evidence="3 5" id="KW-0732">Signal</keyword>
<dbReference type="SMART" id="SM00830">
    <property type="entry name" value="CM_2"/>
    <property type="match status" value="1"/>
</dbReference>
<dbReference type="PANTHER" id="PTHR38041">
    <property type="entry name" value="CHORISMATE MUTASE"/>
    <property type="match status" value="1"/>
</dbReference>
<evidence type="ECO:0000259" key="6">
    <source>
        <dbReference type="PROSITE" id="PS51168"/>
    </source>
</evidence>
<dbReference type="EMBL" id="FQZK01000004">
    <property type="protein sequence ID" value="SHJ16399.1"/>
    <property type="molecule type" value="Genomic_DNA"/>
</dbReference>
<feature type="domain" description="Chorismate mutase" evidence="6">
    <location>
        <begin position="13"/>
        <end position="106"/>
    </location>
</feature>
<organism evidence="7 8">
    <name type="scientific">Nocardiopsis flavescens</name>
    <dbReference type="NCBI Taxonomy" id="758803"/>
    <lineage>
        <taxon>Bacteria</taxon>
        <taxon>Bacillati</taxon>
        <taxon>Actinomycetota</taxon>
        <taxon>Actinomycetes</taxon>
        <taxon>Streptosporangiales</taxon>
        <taxon>Nocardiopsidaceae</taxon>
        <taxon>Nocardiopsis</taxon>
    </lineage>
</organism>
<evidence type="ECO:0000313" key="7">
    <source>
        <dbReference type="EMBL" id="SHJ16399.1"/>
    </source>
</evidence>
<name>A0A1M6H2I6_9ACTN</name>
<accession>A0A1M6H2I6</accession>
<dbReference type="RefSeq" id="WP_073377558.1">
    <property type="nucleotide sequence ID" value="NZ_FQZK01000004.1"/>
</dbReference>
<evidence type="ECO:0000256" key="4">
    <source>
        <dbReference type="ARBA" id="ARBA00023235"/>
    </source>
</evidence>
<dbReference type="Proteomes" id="UP000184452">
    <property type="component" value="Unassembled WGS sequence"/>
</dbReference>
<dbReference type="Gene3D" id="1.20.59.10">
    <property type="entry name" value="Chorismate mutase"/>
    <property type="match status" value="1"/>
</dbReference>
<keyword evidence="8" id="KW-1185">Reference proteome</keyword>
<dbReference type="PROSITE" id="PS51257">
    <property type="entry name" value="PROKAR_LIPOPROTEIN"/>
    <property type="match status" value="1"/>
</dbReference>
<feature type="chain" id="PRO_5012883980" description="chorismate mutase" evidence="5">
    <location>
        <begin position="23"/>
        <end position="192"/>
    </location>
</feature>